<comment type="caution">
    <text evidence="2">The sequence shown here is derived from an EMBL/GenBank/DDBJ whole genome shotgun (WGS) entry which is preliminary data.</text>
</comment>
<reference evidence="3" key="1">
    <citation type="journal article" date="2019" name="bioRxiv">
        <title>Genomics, evolutionary history and diagnostics of the Alternaria alternata species group including apple and Asian pear pathotypes.</title>
        <authorList>
            <person name="Armitage A.D."/>
            <person name="Cockerton H.M."/>
            <person name="Sreenivasaprasad S."/>
            <person name="Woodhall J.W."/>
            <person name="Lane C.R."/>
            <person name="Harrison R.J."/>
            <person name="Clarkson J.P."/>
        </authorList>
    </citation>
    <scope>NUCLEOTIDE SEQUENCE [LARGE SCALE GENOMIC DNA]</scope>
    <source>
        <strain evidence="3">FERA 635</strain>
    </source>
</reference>
<accession>A0ABY0FT35</accession>
<keyword evidence="3" id="KW-1185">Reference proteome</keyword>
<evidence type="ECO:0000313" key="2">
    <source>
        <dbReference type="EMBL" id="RYN88479.1"/>
    </source>
</evidence>
<dbReference type="InterPro" id="IPR022698">
    <property type="entry name" value="OrsD"/>
</dbReference>
<feature type="region of interest" description="Disordered" evidence="1">
    <location>
        <begin position="397"/>
        <end position="474"/>
    </location>
</feature>
<dbReference type="EMBL" id="PDXF01000096">
    <property type="protein sequence ID" value="RYN88479.1"/>
    <property type="molecule type" value="Genomic_DNA"/>
</dbReference>
<evidence type="ECO:0000256" key="1">
    <source>
        <dbReference type="SAM" id="MobiDB-lite"/>
    </source>
</evidence>
<proteinExistence type="predicted"/>
<feature type="compositionally biased region" description="Polar residues" evidence="1">
    <location>
        <begin position="453"/>
        <end position="462"/>
    </location>
</feature>
<dbReference type="Proteomes" id="UP000293195">
    <property type="component" value="Unassembled WGS sequence"/>
</dbReference>
<feature type="compositionally biased region" description="Basic and acidic residues" evidence="1">
    <location>
        <begin position="463"/>
        <end position="474"/>
    </location>
</feature>
<gene>
    <name evidence="2" type="ORF">AA0119_g11792</name>
</gene>
<evidence type="ECO:0008006" key="4">
    <source>
        <dbReference type="Google" id="ProtNLM"/>
    </source>
</evidence>
<sequence length="1596" mass="182327">MPDKDHRPENVREHLARHGLFVNEPEPVIICLTCRFALGDSPTAIANHLAEKHNVSKSTTKELRRLLRPYTFLGPEVLRLRPDGSTPHPHLQVQPGIACRHCSLKTTSHEVLSRHLSKNHGVKRKSPTWLHDHVVSGLSLQSWGWHSAAGYWIVKPESLIALALDDSLLQDSVPRLSRLEALHRKERDRLLARHKASAIDSGNADMALNTNWMRRTGWAETFADADRSFLVKLAQMPQVADHGLLLGTSNGADLYSCKADEQRLVLMTAALGRVFDQCADTVRHTDVSIRYWLRSQFVDRPYKAPFELVGRKSTSHSYQRFMKRCICFCFRLWRMSEETRQQLAKRTLTESECQALAQVWNDDAWSLHPAEEAHKIDDQRITARYPSTMQEVAEALDEDEVDSDEASTISDGSEFSLGSQLEQDLSEFEANTSDCELEEASGDQRSMARRFESSPQDEPINSSREDEAVTTTERENGLGLEAALEDLMLRFGYFLVTEEYEDGYSSSTLLVYFSGILGISIDGSTFERPSNYTSKLSALIYCSRLLIIESTLPRFAHRYIGWPARPRYNQSEQLNGVRRAKMCLGSQAPMDEFLSLRNYGRVISRSDAPAFLVTWSHDTDIVSWAGVDLSMDQFRKISHDTIDFATAVCKQMMYDWCPESDLTRIRDRLSNTTLGYSFVADSANGLGEAYLELSRRACLATVNGLMTDDDWDSVAVRRYLDRYEQLTHLLVLLVYLVGGQAPRGTELFALEHCNGASTSRGVCVHAGKMALISRHHKARRTTNSEFQVVRFLPKEPSKILYHYLVFIRPFACMLFRTCYNVDAESTLLFSSPVRPKEPMKTSILSKTLREQTISTLGFPVGVQVYRQLSIAITEKHVKQIANPFNQHDDKSKEADINVSFAWQSGHRPLQRGTTYGLDGAFPNNLQPALLRVYEWASNEWHEFLQLQRTDISASSNTGERRKRGVQSFVDCGPSKRRLTASPTKHIEHPPLQDHHALLRRSKHKTGHGPWATATEAAFYRTAPRIFWSGSVPIFGRPSPLERDSVLEERKLISAHIKSQEAEANKDFDTPHRLHGIEEAFVRWTNVGCQLCYATTREPEPDHDLEHCRRQNVSDKARKIFNWLQGLKLPRLVPGIGACSLCSMTDFPCGDVIAGIRSDEADCDEVKQHWANLLKGSSFGDGECQNKPVVKRTIAALCAYDDQILGKYLSERLRDDNDVDFMAQNLVAFWFERRVSFLDNSILRLLFVFELLTSAFDFRRSVSAAANEPRKIKDLPCLYEQGWDDNDELQGWQNTLKWWVGECSRGGAKQRSLRIGEAMFGERVEAQGGCRNCGIPREFCDRWKKSIDGHWQLRPLIQCQYGLLVYETVVGLFQCSDTRYALDLLTIIEEEGEEEYSSLEDEEVSRWLCKRLVVSGIEGAELMRQLWVWTRMLHKALQWVKADKIAHHKVKVQTFFTGRALRRYFIVHVEQNSESSAPHEVTEVVRTQLARWEETKKIEEEKAQVMDAEAVKTDKTGWFKRTGWLEHLANRNRKHLAHQMRLPDRSEVKLQRAAKLVELLLERSVKGLSTLARESRRWLRSAKCYKVTRNCFFMQVA</sequence>
<organism evidence="2 3">
    <name type="scientific">Alternaria tenuissima</name>
    <dbReference type="NCBI Taxonomy" id="119927"/>
    <lineage>
        <taxon>Eukaryota</taxon>
        <taxon>Fungi</taxon>
        <taxon>Dikarya</taxon>
        <taxon>Ascomycota</taxon>
        <taxon>Pezizomycotina</taxon>
        <taxon>Dothideomycetes</taxon>
        <taxon>Pleosporomycetidae</taxon>
        <taxon>Pleosporales</taxon>
        <taxon>Pleosporineae</taxon>
        <taxon>Pleosporaceae</taxon>
        <taxon>Alternaria</taxon>
        <taxon>Alternaria sect. Alternaria</taxon>
        <taxon>Alternaria alternata complex</taxon>
    </lineage>
</organism>
<feature type="compositionally biased region" description="Polar residues" evidence="1">
    <location>
        <begin position="408"/>
        <end position="434"/>
    </location>
</feature>
<protein>
    <recommendedName>
        <fullName evidence="4">C2H2-type domain-containing protein</fullName>
    </recommendedName>
</protein>
<evidence type="ECO:0000313" key="3">
    <source>
        <dbReference type="Proteomes" id="UP000293195"/>
    </source>
</evidence>
<dbReference type="Pfam" id="PF12013">
    <property type="entry name" value="OrsD"/>
    <property type="match status" value="1"/>
</dbReference>
<name>A0ABY0FT35_9PLEO</name>